<dbReference type="PANTHER" id="PTHR43464:SF19">
    <property type="entry name" value="UBIQUINONE BIOSYNTHESIS O-METHYLTRANSFERASE, MITOCHONDRIAL"/>
    <property type="match status" value="1"/>
</dbReference>
<dbReference type="Proteomes" id="UP000237340">
    <property type="component" value="Unassembled WGS sequence"/>
</dbReference>
<gene>
    <name evidence="5" type="ORF">C3B61_09345</name>
</gene>
<keyword evidence="3" id="KW-0949">S-adenosyl-L-methionine</keyword>
<feature type="domain" description="Methyltransferase type 12" evidence="4">
    <location>
        <begin position="47"/>
        <end position="136"/>
    </location>
</feature>
<reference evidence="5 6" key="1">
    <citation type="submission" date="2018-01" db="EMBL/GenBank/DDBJ databases">
        <title>Cryobacterium sp. nov., from glaciers in China.</title>
        <authorList>
            <person name="Liu Q."/>
            <person name="Xin Y.-H."/>
        </authorList>
    </citation>
    <scope>NUCLEOTIDE SEQUENCE [LARGE SCALE GENOMIC DNA]</scope>
    <source>
        <strain evidence="5 6">TMN-42</strain>
    </source>
</reference>
<dbReference type="SUPFAM" id="SSF53335">
    <property type="entry name" value="S-adenosyl-L-methionine-dependent methyltransferases"/>
    <property type="match status" value="1"/>
</dbReference>
<dbReference type="Gene3D" id="3.40.50.150">
    <property type="entry name" value="Vaccinia Virus protein VP39"/>
    <property type="match status" value="1"/>
</dbReference>
<dbReference type="CDD" id="cd02440">
    <property type="entry name" value="AdoMet_MTases"/>
    <property type="match status" value="1"/>
</dbReference>
<keyword evidence="1 5" id="KW-0489">Methyltransferase</keyword>
<sequence length="240" mass="26730">MAQLTSPVLQALGRFNDRHPWSHNDAYSGWIVHQARRVHNRGGSRALDVGCGTGHLVGRLSRELSDVRGIEPDPASVEAARYNTRELRNVVISRSTWAEVRDTPYDLITFVAVLHHLPLQETLRRASLLVAPGGRLVIVGVARETARDIPLSLISTLLNPLVGLALHPRPAVRLPAHMRSPIQPPTETYAEVKAVARRVLPGITLRRSLFWRYTAVWTAPPSSSQVRRPAFRSRLRRATG</sequence>
<comment type="caution">
    <text evidence="5">The sequence shown here is derived from an EMBL/GenBank/DDBJ whole genome shotgun (WGS) entry which is preliminary data.</text>
</comment>
<dbReference type="PANTHER" id="PTHR43464">
    <property type="entry name" value="METHYLTRANSFERASE"/>
    <property type="match status" value="1"/>
</dbReference>
<dbReference type="EMBL" id="PPXD01000011">
    <property type="protein sequence ID" value="POH65963.1"/>
    <property type="molecule type" value="Genomic_DNA"/>
</dbReference>
<evidence type="ECO:0000313" key="6">
    <source>
        <dbReference type="Proteomes" id="UP000237340"/>
    </source>
</evidence>
<evidence type="ECO:0000313" key="5">
    <source>
        <dbReference type="EMBL" id="POH65963.1"/>
    </source>
</evidence>
<name>A0A2S3ZFZ1_9MICO</name>
<evidence type="ECO:0000256" key="1">
    <source>
        <dbReference type="ARBA" id="ARBA00022603"/>
    </source>
</evidence>
<dbReference type="InterPro" id="IPR029063">
    <property type="entry name" value="SAM-dependent_MTases_sf"/>
</dbReference>
<dbReference type="InterPro" id="IPR013217">
    <property type="entry name" value="Methyltransf_12"/>
</dbReference>
<dbReference type="RefSeq" id="WP_103460372.1">
    <property type="nucleotide sequence ID" value="NZ_PPXD01000011.1"/>
</dbReference>
<dbReference type="AlphaFoldDB" id="A0A2S3ZFZ1"/>
<dbReference type="GO" id="GO:0008168">
    <property type="term" value="F:methyltransferase activity"/>
    <property type="evidence" value="ECO:0007669"/>
    <property type="project" value="UniProtKB-KW"/>
</dbReference>
<keyword evidence="2 5" id="KW-0808">Transferase</keyword>
<accession>A0A2S3ZFZ1</accession>
<evidence type="ECO:0000259" key="4">
    <source>
        <dbReference type="Pfam" id="PF08242"/>
    </source>
</evidence>
<protein>
    <submittedName>
        <fullName evidence="5">SAM-dependent methyltransferase</fullName>
    </submittedName>
</protein>
<evidence type="ECO:0000256" key="3">
    <source>
        <dbReference type="ARBA" id="ARBA00022691"/>
    </source>
</evidence>
<dbReference type="Pfam" id="PF08242">
    <property type="entry name" value="Methyltransf_12"/>
    <property type="match status" value="1"/>
</dbReference>
<evidence type="ECO:0000256" key="2">
    <source>
        <dbReference type="ARBA" id="ARBA00022679"/>
    </source>
</evidence>
<organism evidence="5 6">
    <name type="scientific">Cryobacterium zongtaii</name>
    <dbReference type="NCBI Taxonomy" id="1259217"/>
    <lineage>
        <taxon>Bacteria</taxon>
        <taxon>Bacillati</taxon>
        <taxon>Actinomycetota</taxon>
        <taxon>Actinomycetes</taxon>
        <taxon>Micrococcales</taxon>
        <taxon>Microbacteriaceae</taxon>
        <taxon>Cryobacterium</taxon>
    </lineage>
</organism>
<dbReference type="GO" id="GO:0032259">
    <property type="term" value="P:methylation"/>
    <property type="evidence" value="ECO:0007669"/>
    <property type="project" value="UniProtKB-KW"/>
</dbReference>
<keyword evidence="6" id="KW-1185">Reference proteome</keyword>
<proteinExistence type="predicted"/>